<accession>A0AA88E2A8</accession>
<dbReference type="SFLD" id="SFLDS00005">
    <property type="entry name" value="Isoprenoid_Synthase_Type_I"/>
    <property type="match status" value="1"/>
</dbReference>
<comment type="caution">
    <text evidence="7">The sequence shown here is derived from an EMBL/GenBank/DDBJ whole genome shotgun (WGS) entry which is preliminary data.</text>
</comment>
<keyword evidence="5" id="KW-0460">Magnesium</keyword>
<dbReference type="Pfam" id="PF00348">
    <property type="entry name" value="polyprenyl_synt"/>
    <property type="match status" value="1"/>
</dbReference>
<organism evidence="7 8">
    <name type="scientific">Ficus carica</name>
    <name type="common">Common fig</name>
    <dbReference type="NCBI Taxonomy" id="3494"/>
    <lineage>
        <taxon>Eukaryota</taxon>
        <taxon>Viridiplantae</taxon>
        <taxon>Streptophyta</taxon>
        <taxon>Embryophyta</taxon>
        <taxon>Tracheophyta</taxon>
        <taxon>Spermatophyta</taxon>
        <taxon>Magnoliopsida</taxon>
        <taxon>eudicotyledons</taxon>
        <taxon>Gunneridae</taxon>
        <taxon>Pentapetalae</taxon>
        <taxon>rosids</taxon>
        <taxon>fabids</taxon>
        <taxon>Rosales</taxon>
        <taxon>Moraceae</taxon>
        <taxon>Ficeae</taxon>
        <taxon>Ficus</taxon>
    </lineage>
</organism>
<dbReference type="GO" id="GO:0004659">
    <property type="term" value="F:prenyltransferase activity"/>
    <property type="evidence" value="ECO:0007669"/>
    <property type="project" value="InterPro"/>
</dbReference>
<keyword evidence="8" id="KW-1185">Reference proteome</keyword>
<name>A0AA88E2A8_FICCA</name>
<dbReference type="SUPFAM" id="SSF48576">
    <property type="entry name" value="Terpenoid synthases"/>
    <property type="match status" value="1"/>
</dbReference>
<evidence type="ECO:0000256" key="2">
    <source>
        <dbReference type="ARBA" id="ARBA00006706"/>
    </source>
</evidence>
<dbReference type="InterPro" id="IPR033749">
    <property type="entry name" value="Polyprenyl_synt_CS"/>
</dbReference>
<sequence>MMSVTCHNLDLGRTVLDLVACGCSSSASFERYYSARNYTKVNTSKGVSRGYGVQNLVKTTRCQASSMTTAEPLLNGSAQGPPRVLDLKEPKKPLSAANLFEVVADDLLTLNRNLQSFFCCLIVLGLVDECVARLLLLSRSCFWLRRHSSAEVFKMFQLNPRSEGKRWVRDDSNKTLRKGTSYVLVDVIHGGFKRTPNISTETKQLACSPSCPIVGAENPVLMSAAEQIFGAGGKRMRPALVFLVSRATAGLVGLKELTKEHRRLAEIIEMIHTASLIHDDVLDDSDMRRGKDTVHQLYGTRVAVLAGDFMFAQSSWYLANLENLEVIKLISQVIKDFASGEIKQASSLFDCDLELEEYLIKSYYKTASLIAASTKGAAIFSGVERYICEKMYEYGRNLGLSFQIVDDILDFTQSAEQLGKPAGSDLAKGNLTAPVIFALEKEPKVREIIESEFSETGSLDEAIELVKRCGGIEKAQELAREKADLAIQNLQCLPLSAFRIALEDMVMFNLERIE</sequence>
<dbReference type="InterPro" id="IPR000092">
    <property type="entry name" value="Polyprenyl_synt"/>
</dbReference>
<dbReference type="PANTHER" id="PTHR12001">
    <property type="entry name" value="GERANYLGERANYL PYROPHOSPHATE SYNTHASE"/>
    <property type="match status" value="1"/>
</dbReference>
<evidence type="ECO:0000256" key="5">
    <source>
        <dbReference type="ARBA" id="ARBA00022842"/>
    </source>
</evidence>
<gene>
    <name evidence="7" type="ORF">TIFTF001_033569</name>
</gene>
<evidence type="ECO:0008006" key="9">
    <source>
        <dbReference type="Google" id="ProtNLM"/>
    </source>
</evidence>
<evidence type="ECO:0000313" key="8">
    <source>
        <dbReference type="Proteomes" id="UP001187192"/>
    </source>
</evidence>
<protein>
    <recommendedName>
        <fullName evidence="9">Solanesyl diphosphate synthase</fullName>
    </recommendedName>
</protein>
<evidence type="ECO:0000256" key="3">
    <source>
        <dbReference type="ARBA" id="ARBA00022679"/>
    </source>
</evidence>
<keyword evidence="4" id="KW-0479">Metal-binding</keyword>
<proteinExistence type="inferred from homology"/>
<comment type="similarity">
    <text evidence="2">Belongs to the FPP/GGPP synthase family.</text>
</comment>
<dbReference type="GO" id="GO:0009507">
    <property type="term" value="C:chloroplast"/>
    <property type="evidence" value="ECO:0007669"/>
    <property type="project" value="TreeGrafter"/>
</dbReference>
<dbReference type="GO" id="GO:0008299">
    <property type="term" value="P:isoprenoid biosynthetic process"/>
    <property type="evidence" value="ECO:0007669"/>
    <property type="project" value="UniProtKB-KW"/>
</dbReference>
<dbReference type="CDD" id="cd00685">
    <property type="entry name" value="Trans_IPPS_HT"/>
    <property type="match status" value="1"/>
</dbReference>
<keyword evidence="3" id="KW-0808">Transferase</keyword>
<evidence type="ECO:0000256" key="4">
    <source>
        <dbReference type="ARBA" id="ARBA00022723"/>
    </source>
</evidence>
<evidence type="ECO:0000256" key="6">
    <source>
        <dbReference type="ARBA" id="ARBA00023229"/>
    </source>
</evidence>
<dbReference type="GO" id="GO:0046872">
    <property type="term" value="F:metal ion binding"/>
    <property type="evidence" value="ECO:0007669"/>
    <property type="project" value="UniProtKB-KW"/>
</dbReference>
<dbReference type="Gene3D" id="1.10.600.10">
    <property type="entry name" value="Farnesyl Diphosphate Synthase"/>
    <property type="match status" value="1"/>
</dbReference>
<evidence type="ECO:0000313" key="7">
    <source>
        <dbReference type="EMBL" id="GMN64501.1"/>
    </source>
</evidence>
<dbReference type="EMBL" id="BTGU01000183">
    <property type="protein sequence ID" value="GMN64501.1"/>
    <property type="molecule type" value="Genomic_DNA"/>
</dbReference>
<dbReference type="InterPro" id="IPR008949">
    <property type="entry name" value="Isoprenoid_synthase_dom_sf"/>
</dbReference>
<reference evidence="7" key="1">
    <citation type="submission" date="2023-07" db="EMBL/GenBank/DDBJ databases">
        <title>draft genome sequence of fig (Ficus carica).</title>
        <authorList>
            <person name="Takahashi T."/>
            <person name="Nishimura K."/>
        </authorList>
    </citation>
    <scope>NUCLEOTIDE SEQUENCE</scope>
</reference>
<comment type="cofactor">
    <cofactor evidence="1">
        <name>Mg(2+)</name>
        <dbReference type="ChEBI" id="CHEBI:18420"/>
    </cofactor>
</comment>
<dbReference type="PANTHER" id="PTHR12001:SF69">
    <property type="entry name" value="ALL TRANS-POLYPRENYL-DIPHOSPHATE SYNTHASE PDSS1"/>
    <property type="match status" value="1"/>
</dbReference>
<dbReference type="PROSITE" id="PS00723">
    <property type="entry name" value="POLYPRENYL_SYNTHASE_1"/>
    <property type="match status" value="1"/>
</dbReference>
<evidence type="ECO:0000256" key="1">
    <source>
        <dbReference type="ARBA" id="ARBA00001946"/>
    </source>
</evidence>
<dbReference type="GO" id="GO:0010236">
    <property type="term" value="P:plastoquinone biosynthetic process"/>
    <property type="evidence" value="ECO:0007669"/>
    <property type="project" value="TreeGrafter"/>
</dbReference>
<dbReference type="NCBIfam" id="TIGR02749">
    <property type="entry name" value="prenyl_cyano"/>
    <property type="match status" value="1"/>
</dbReference>
<dbReference type="Proteomes" id="UP001187192">
    <property type="component" value="Unassembled WGS sequence"/>
</dbReference>
<dbReference type="AlphaFoldDB" id="A0AA88E2A8"/>
<keyword evidence="6" id="KW-0414">Isoprene biosynthesis</keyword>
<dbReference type="PROSITE" id="PS00444">
    <property type="entry name" value="POLYPRENYL_SYNTHASE_2"/>
    <property type="match status" value="1"/>
</dbReference>